<keyword evidence="4 9" id="KW-1003">Cell membrane</keyword>
<comment type="function">
    <text evidence="9">Converts cobyric acid to cobinamide by the addition of aminopropanol on the F carboxylic group.</text>
</comment>
<feature type="transmembrane region" description="Helical" evidence="9">
    <location>
        <begin position="171"/>
        <end position="198"/>
    </location>
</feature>
<keyword evidence="11" id="KW-1185">Reference proteome</keyword>
<dbReference type="InterPro" id="IPR004485">
    <property type="entry name" value="Cobalamin_biosynth_CobD/CbiB"/>
</dbReference>
<dbReference type="HAMAP" id="MF_00024">
    <property type="entry name" value="CobD_CbiB"/>
    <property type="match status" value="1"/>
</dbReference>
<gene>
    <name evidence="10" type="primary">cbiB</name>
    <name evidence="9" type="synonym">cobD</name>
    <name evidence="10" type="ORF">VPK24_13755</name>
</gene>
<evidence type="ECO:0000256" key="7">
    <source>
        <dbReference type="ARBA" id="ARBA00022989"/>
    </source>
</evidence>
<evidence type="ECO:0000256" key="4">
    <source>
        <dbReference type="ARBA" id="ARBA00022475"/>
    </source>
</evidence>
<feature type="transmembrane region" description="Helical" evidence="9">
    <location>
        <begin position="63"/>
        <end position="86"/>
    </location>
</feature>
<dbReference type="PANTHER" id="PTHR34308:SF1">
    <property type="entry name" value="COBALAMIN BIOSYNTHESIS PROTEIN CBIB"/>
    <property type="match status" value="1"/>
</dbReference>
<evidence type="ECO:0000256" key="5">
    <source>
        <dbReference type="ARBA" id="ARBA00022573"/>
    </source>
</evidence>
<keyword evidence="8 9" id="KW-0472">Membrane</keyword>
<organism evidence="10 11">
    <name type="scientific">Limnothrix redekei LRLZ20PSL1</name>
    <dbReference type="NCBI Taxonomy" id="3112953"/>
    <lineage>
        <taxon>Bacteria</taxon>
        <taxon>Bacillati</taxon>
        <taxon>Cyanobacteriota</taxon>
        <taxon>Cyanophyceae</taxon>
        <taxon>Pseudanabaenales</taxon>
        <taxon>Pseudanabaenaceae</taxon>
        <taxon>Limnothrix</taxon>
    </lineage>
</organism>
<accession>A0ABW7CCY4</accession>
<keyword evidence="7 9" id="KW-1133">Transmembrane helix</keyword>
<keyword evidence="5 9" id="KW-0169">Cobalamin biosynthesis</keyword>
<feature type="transmembrane region" description="Helical" evidence="9">
    <location>
        <begin position="319"/>
        <end position="337"/>
    </location>
</feature>
<name>A0ABW7CCY4_9CYAN</name>
<dbReference type="NCBIfam" id="TIGR00380">
    <property type="entry name" value="cobal_cbiB"/>
    <property type="match status" value="1"/>
</dbReference>
<evidence type="ECO:0000256" key="2">
    <source>
        <dbReference type="ARBA" id="ARBA00004953"/>
    </source>
</evidence>
<dbReference type="RefSeq" id="WP_393014220.1">
    <property type="nucleotide sequence ID" value="NZ_JAZAQF010000079.1"/>
</dbReference>
<reference evidence="11" key="1">
    <citation type="journal article" date="2024" name="Algal Res.">
        <title>Biochemical, toxicological and genomic investigation of a high-biomass producing Limnothrix strain isolated from Italian shallow drinking water reservoir.</title>
        <authorList>
            <person name="Simonazzi M."/>
            <person name="Shishido T.K."/>
            <person name="Delbaje E."/>
            <person name="Wahlsten M."/>
            <person name="Fewer D.P."/>
            <person name="Sivonen K."/>
            <person name="Pezzolesi L."/>
            <person name="Pistocchi R."/>
        </authorList>
    </citation>
    <scope>NUCLEOTIDE SEQUENCE [LARGE SCALE GENOMIC DNA]</scope>
    <source>
        <strain evidence="11">LRLZ20PSL1</strain>
    </source>
</reference>
<evidence type="ECO:0000256" key="6">
    <source>
        <dbReference type="ARBA" id="ARBA00022692"/>
    </source>
</evidence>
<evidence type="ECO:0000256" key="9">
    <source>
        <dbReference type="HAMAP-Rule" id="MF_00024"/>
    </source>
</evidence>
<keyword evidence="6 9" id="KW-0812">Transmembrane</keyword>
<evidence type="ECO:0000256" key="1">
    <source>
        <dbReference type="ARBA" id="ARBA00004651"/>
    </source>
</evidence>
<comment type="pathway">
    <text evidence="2 9">Cofactor biosynthesis; adenosylcobalamin biosynthesis.</text>
</comment>
<comment type="subcellular location">
    <subcellularLocation>
        <location evidence="1 9">Cell membrane</location>
        <topology evidence="1 9">Multi-pass membrane protein</topology>
    </subcellularLocation>
</comment>
<dbReference type="Pfam" id="PF03186">
    <property type="entry name" value="CobD_Cbib"/>
    <property type="match status" value="1"/>
</dbReference>
<feature type="transmembrane region" description="Helical" evidence="9">
    <location>
        <begin position="12"/>
        <end position="28"/>
    </location>
</feature>
<evidence type="ECO:0000256" key="8">
    <source>
        <dbReference type="ARBA" id="ARBA00023136"/>
    </source>
</evidence>
<dbReference type="EMBL" id="JAZAQF010000079">
    <property type="protein sequence ID" value="MFG3818708.1"/>
    <property type="molecule type" value="Genomic_DNA"/>
</dbReference>
<evidence type="ECO:0000256" key="3">
    <source>
        <dbReference type="ARBA" id="ARBA00006263"/>
    </source>
</evidence>
<protein>
    <recommendedName>
        <fullName evidence="9">Cobalamin biosynthesis protein CobD</fullName>
    </recommendedName>
</protein>
<comment type="similarity">
    <text evidence="3 9">Belongs to the CobD/CbiB family.</text>
</comment>
<evidence type="ECO:0000313" key="10">
    <source>
        <dbReference type="EMBL" id="MFG3818708.1"/>
    </source>
</evidence>
<dbReference type="Proteomes" id="UP001604335">
    <property type="component" value="Unassembled WGS sequence"/>
</dbReference>
<feature type="transmembrane region" description="Helical" evidence="9">
    <location>
        <begin position="93"/>
        <end position="112"/>
    </location>
</feature>
<evidence type="ECO:0000313" key="11">
    <source>
        <dbReference type="Proteomes" id="UP001604335"/>
    </source>
</evidence>
<dbReference type="PANTHER" id="PTHR34308">
    <property type="entry name" value="COBALAMIN BIOSYNTHESIS PROTEIN CBIB"/>
    <property type="match status" value="1"/>
</dbReference>
<proteinExistence type="inferred from homology"/>
<comment type="caution">
    <text evidence="10">The sequence shown here is derived from an EMBL/GenBank/DDBJ whole genome shotgun (WGS) entry which is preliminary data.</text>
</comment>
<sequence>MNGLIGMGEPTRSILVLGLAAVIDWLVGDPWSWVHPVQVIGAWIDRYRRWVWSLAAPDRVQRWLGVGLALSTIGGAGALAGAIGSLAFKLNPILGLGIEAVMVAACFAGRSLRDAAEDVLEPLAREDLPEARSRLSRYVGRETEHLDRPEILRAVLETVAENAVDGVLGPLFWALVGAGATVIFGWGPGAIAAVALGYKAASTLDSMVGYKDSRHRDLGWFSARLEDHLTWLPCRLTVGSIALISRKPLQVWGRCRRDGALDPSPNSGWSECAYAIALGVQLGGENRYRGQVKYKPLLGDPQRPIEPETVRSALGLTRVVFLGWLCGAIGLLALGFLP</sequence>